<evidence type="ECO:0000313" key="2">
    <source>
        <dbReference type="Proteomes" id="UP000325315"/>
    </source>
</evidence>
<accession>A0A5B6WHA2</accession>
<name>A0A5B6WHA2_9ROSI</name>
<comment type="caution">
    <text evidence="1">The sequence shown here is derived from an EMBL/GenBank/DDBJ whole genome shotgun (WGS) entry which is preliminary data.</text>
</comment>
<keyword evidence="2" id="KW-1185">Reference proteome</keyword>
<reference evidence="2" key="1">
    <citation type="journal article" date="2019" name="Plant Biotechnol. J.">
        <title>Genome sequencing of the Australian wild diploid species Gossypium australe highlights disease resistance and delayed gland morphogenesis.</title>
        <authorList>
            <person name="Cai Y."/>
            <person name="Cai X."/>
            <person name="Wang Q."/>
            <person name="Wang P."/>
            <person name="Zhang Y."/>
            <person name="Cai C."/>
            <person name="Xu Y."/>
            <person name="Wang K."/>
            <person name="Zhou Z."/>
            <person name="Wang C."/>
            <person name="Geng S."/>
            <person name="Li B."/>
            <person name="Dong Q."/>
            <person name="Hou Y."/>
            <person name="Wang H."/>
            <person name="Ai P."/>
            <person name="Liu Z."/>
            <person name="Yi F."/>
            <person name="Sun M."/>
            <person name="An G."/>
            <person name="Cheng J."/>
            <person name="Zhang Y."/>
            <person name="Shi Q."/>
            <person name="Xie Y."/>
            <person name="Shi X."/>
            <person name="Chang Y."/>
            <person name="Huang F."/>
            <person name="Chen Y."/>
            <person name="Hong S."/>
            <person name="Mi L."/>
            <person name="Sun Q."/>
            <person name="Zhang L."/>
            <person name="Zhou B."/>
            <person name="Peng R."/>
            <person name="Zhang X."/>
            <person name="Liu F."/>
        </authorList>
    </citation>
    <scope>NUCLEOTIDE SEQUENCE [LARGE SCALE GENOMIC DNA]</scope>
    <source>
        <strain evidence="2">cv. PA1801</strain>
    </source>
</reference>
<protein>
    <submittedName>
        <fullName evidence="1">Uncharacterized protein</fullName>
    </submittedName>
</protein>
<proteinExistence type="predicted"/>
<evidence type="ECO:0000313" key="1">
    <source>
        <dbReference type="EMBL" id="KAA3481179.1"/>
    </source>
</evidence>
<dbReference type="Proteomes" id="UP000325315">
    <property type="component" value="Unassembled WGS sequence"/>
</dbReference>
<dbReference type="EMBL" id="SMMG02000003">
    <property type="protein sequence ID" value="KAA3481179.1"/>
    <property type="molecule type" value="Genomic_DNA"/>
</dbReference>
<organism evidence="1 2">
    <name type="scientific">Gossypium australe</name>
    <dbReference type="NCBI Taxonomy" id="47621"/>
    <lineage>
        <taxon>Eukaryota</taxon>
        <taxon>Viridiplantae</taxon>
        <taxon>Streptophyta</taxon>
        <taxon>Embryophyta</taxon>
        <taxon>Tracheophyta</taxon>
        <taxon>Spermatophyta</taxon>
        <taxon>Magnoliopsida</taxon>
        <taxon>eudicotyledons</taxon>
        <taxon>Gunneridae</taxon>
        <taxon>Pentapetalae</taxon>
        <taxon>rosids</taxon>
        <taxon>malvids</taxon>
        <taxon>Malvales</taxon>
        <taxon>Malvaceae</taxon>
        <taxon>Malvoideae</taxon>
        <taxon>Gossypium</taxon>
    </lineage>
</organism>
<gene>
    <name evidence="1" type="ORF">EPI10_021564</name>
</gene>
<sequence>MIKGQLVYVDGSAAKAGLEAIALLIDPSNNEWQYELSFGTIVNTVAISERSGHPHRFIVGAQLLTRFDKVQIKQLPMSDNTHADALSKLASSIVIE</sequence>
<dbReference type="AlphaFoldDB" id="A0A5B6WHA2"/>
<dbReference type="OrthoDB" id="1934793at2759"/>